<keyword evidence="7" id="KW-1185">Reference proteome</keyword>
<protein>
    <recommendedName>
        <fullName evidence="8">RTA1 like protein</fullName>
    </recommendedName>
</protein>
<reference evidence="6 7" key="1">
    <citation type="submission" date="2014-04" db="EMBL/GenBank/DDBJ databases">
        <authorList>
            <consortium name="DOE Joint Genome Institute"/>
            <person name="Kuo A."/>
            <person name="Kohler A."/>
            <person name="Nagy L.G."/>
            <person name="Floudas D."/>
            <person name="Copeland A."/>
            <person name="Barry K.W."/>
            <person name="Cichocki N."/>
            <person name="Veneault-Fourrey C."/>
            <person name="LaButti K."/>
            <person name="Lindquist E.A."/>
            <person name="Lipzen A."/>
            <person name="Lundell T."/>
            <person name="Morin E."/>
            <person name="Murat C."/>
            <person name="Sun H."/>
            <person name="Tunlid A."/>
            <person name="Henrissat B."/>
            <person name="Grigoriev I.V."/>
            <person name="Hibbett D.S."/>
            <person name="Martin F."/>
            <person name="Nordberg H.P."/>
            <person name="Cantor M.N."/>
            <person name="Hua S.X."/>
        </authorList>
    </citation>
    <scope>NUCLEOTIDE SEQUENCE [LARGE SCALE GENOMIC DNA]</scope>
    <source>
        <strain evidence="6 7">Foug A</strain>
    </source>
</reference>
<feature type="transmembrane region" description="Helical" evidence="5">
    <location>
        <begin position="259"/>
        <end position="277"/>
    </location>
</feature>
<keyword evidence="3 5" id="KW-1133">Transmembrane helix</keyword>
<evidence type="ECO:0008006" key="8">
    <source>
        <dbReference type="Google" id="ProtNLM"/>
    </source>
</evidence>
<dbReference type="PANTHER" id="PTHR31465">
    <property type="entry name" value="PROTEIN RTA1-RELATED"/>
    <property type="match status" value="1"/>
</dbReference>
<gene>
    <name evidence="6" type="ORF">SCLCIDRAFT_1216999</name>
</gene>
<dbReference type="EMBL" id="KN822064">
    <property type="protein sequence ID" value="KIM60232.1"/>
    <property type="molecule type" value="Genomic_DNA"/>
</dbReference>
<dbReference type="GO" id="GO:0005886">
    <property type="term" value="C:plasma membrane"/>
    <property type="evidence" value="ECO:0007669"/>
    <property type="project" value="TreeGrafter"/>
</dbReference>
<keyword evidence="4 5" id="KW-0472">Membrane</keyword>
<dbReference type="AlphaFoldDB" id="A0A0C3A676"/>
<dbReference type="InParanoid" id="A0A0C3A676"/>
<feature type="transmembrane region" description="Helical" evidence="5">
    <location>
        <begin position="165"/>
        <end position="189"/>
    </location>
</feature>
<evidence type="ECO:0000313" key="7">
    <source>
        <dbReference type="Proteomes" id="UP000053989"/>
    </source>
</evidence>
<feature type="transmembrane region" description="Helical" evidence="5">
    <location>
        <begin position="90"/>
        <end position="112"/>
    </location>
</feature>
<dbReference type="Proteomes" id="UP000053989">
    <property type="component" value="Unassembled WGS sequence"/>
</dbReference>
<name>A0A0C3A676_9AGAM</name>
<dbReference type="InterPro" id="IPR007568">
    <property type="entry name" value="RTA1"/>
</dbReference>
<dbReference type="Pfam" id="PF04479">
    <property type="entry name" value="RTA1"/>
    <property type="match status" value="1"/>
</dbReference>
<dbReference type="HOGENOM" id="CLU_033465_6_0_1"/>
<dbReference type="OrthoDB" id="3358017at2759"/>
<dbReference type="PANTHER" id="PTHR31465:SF9">
    <property type="entry name" value="SPHINGOID LONG-CHAIN BASE TRANSPORTER RSB1"/>
    <property type="match status" value="1"/>
</dbReference>
<sequence length="291" mass="32392">MSDSGATNTTSSSDASIGPYNYVPTQWICILFVSLFGISTAIHLLQAIKFRMWWLFPTVMLAGVLEILGWSARLWSSISPALLTPFEIQLVGTIIAPTPFLAANFLVLGRIINQLGPQYSRLPPKLYAIIFCSFDLVCLIIQAVGGAMAAEAVNTNGNADEGGNIMLIGVAIQMFAMTLFVICATEFFLRFLKDSPIRKYAMPMSEEKREAKLYEWDTMKFLVFGLIFETVFLFIRAVYRTIELEDGWTGPIISTEVYFNVFDGAMITLAMFTMNLIHPGLFLGRPVTDVV</sequence>
<evidence type="ECO:0000256" key="3">
    <source>
        <dbReference type="ARBA" id="ARBA00022989"/>
    </source>
</evidence>
<organism evidence="6 7">
    <name type="scientific">Scleroderma citrinum Foug A</name>
    <dbReference type="NCBI Taxonomy" id="1036808"/>
    <lineage>
        <taxon>Eukaryota</taxon>
        <taxon>Fungi</taxon>
        <taxon>Dikarya</taxon>
        <taxon>Basidiomycota</taxon>
        <taxon>Agaricomycotina</taxon>
        <taxon>Agaricomycetes</taxon>
        <taxon>Agaricomycetidae</taxon>
        <taxon>Boletales</taxon>
        <taxon>Sclerodermatineae</taxon>
        <taxon>Sclerodermataceae</taxon>
        <taxon>Scleroderma</taxon>
    </lineage>
</organism>
<feature type="transmembrane region" description="Helical" evidence="5">
    <location>
        <begin position="25"/>
        <end position="45"/>
    </location>
</feature>
<dbReference type="STRING" id="1036808.A0A0C3A676"/>
<evidence type="ECO:0000313" key="6">
    <source>
        <dbReference type="EMBL" id="KIM60232.1"/>
    </source>
</evidence>
<proteinExistence type="predicted"/>
<feature type="transmembrane region" description="Helical" evidence="5">
    <location>
        <begin position="124"/>
        <end position="145"/>
    </location>
</feature>
<feature type="transmembrane region" description="Helical" evidence="5">
    <location>
        <begin position="52"/>
        <end position="70"/>
    </location>
</feature>
<dbReference type="FunCoup" id="A0A0C3A676">
    <property type="interactions" value="24"/>
</dbReference>
<reference evidence="7" key="2">
    <citation type="submission" date="2015-01" db="EMBL/GenBank/DDBJ databases">
        <title>Evolutionary Origins and Diversification of the Mycorrhizal Mutualists.</title>
        <authorList>
            <consortium name="DOE Joint Genome Institute"/>
            <consortium name="Mycorrhizal Genomics Consortium"/>
            <person name="Kohler A."/>
            <person name="Kuo A."/>
            <person name="Nagy L.G."/>
            <person name="Floudas D."/>
            <person name="Copeland A."/>
            <person name="Barry K.W."/>
            <person name="Cichocki N."/>
            <person name="Veneault-Fourrey C."/>
            <person name="LaButti K."/>
            <person name="Lindquist E.A."/>
            <person name="Lipzen A."/>
            <person name="Lundell T."/>
            <person name="Morin E."/>
            <person name="Murat C."/>
            <person name="Riley R."/>
            <person name="Ohm R."/>
            <person name="Sun H."/>
            <person name="Tunlid A."/>
            <person name="Henrissat B."/>
            <person name="Grigoriev I.V."/>
            <person name="Hibbett D.S."/>
            <person name="Martin F."/>
        </authorList>
    </citation>
    <scope>NUCLEOTIDE SEQUENCE [LARGE SCALE GENOMIC DNA]</scope>
    <source>
        <strain evidence="7">Foug A</strain>
    </source>
</reference>
<evidence type="ECO:0000256" key="4">
    <source>
        <dbReference type="ARBA" id="ARBA00023136"/>
    </source>
</evidence>
<comment type="subcellular location">
    <subcellularLocation>
        <location evidence="1">Membrane</location>
        <topology evidence="1">Multi-pass membrane protein</topology>
    </subcellularLocation>
</comment>
<evidence type="ECO:0000256" key="1">
    <source>
        <dbReference type="ARBA" id="ARBA00004141"/>
    </source>
</evidence>
<evidence type="ECO:0000256" key="5">
    <source>
        <dbReference type="SAM" id="Phobius"/>
    </source>
</evidence>
<accession>A0A0C3A676</accession>
<feature type="transmembrane region" description="Helical" evidence="5">
    <location>
        <begin position="221"/>
        <end position="239"/>
    </location>
</feature>
<dbReference type="GO" id="GO:0000324">
    <property type="term" value="C:fungal-type vacuole"/>
    <property type="evidence" value="ECO:0007669"/>
    <property type="project" value="TreeGrafter"/>
</dbReference>
<evidence type="ECO:0000256" key="2">
    <source>
        <dbReference type="ARBA" id="ARBA00022692"/>
    </source>
</evidence>
<keyword evidence="2 5" id="KW-0812">Transmembrane</keyword>